<dbReference type="InterPro" id="IPR021309">
    <property type="entry name" value="YgaP-like_TM"/>
</dbReference>
<reference evidence="3 4" key="1">
    <citation type="submission" date="2020-08" db="EMBL/GenBank/DDBJ databases">
        <title>Bridging the membrane lipid divide: bacteria of the FCB group superphylum have the potential to synthesize archaeal ether lipids.</title>
        <authorList>
            <person name="Villanueva L."/>
            <person name="Von Meijenfeldt F.A.B."/>
            <person name="Westbye A.B."/>
            <person name="Yadav S."/>
            <person name="Hopmans E.C."/>
            <person name="Dutilh B.E."/>
            <person name="Sinninghe Damste J.S."/>
        </authorList>
    </citation>
    <scope>NUCLEOTIDE SEQUENCE [LARGE SCALE GENOMIC DNA]</scope>
    <source>
        <strain evidence="3">NIOZ-UU100</strain>
    </source>
</reference>
<dbReference type="EMBL" id="JACNFK010000026">
    <property type="protein sequence ID" value="MBC8519749.1"/>
    <property type="molecule type" value="Genomic_DNA"/>
</dbReference>
<keyword evidence="1" id="KW-0472">Membrane</keyword>
<keyword evidence="1" id="KW-1133">Transmembrane helix</keyword>
<organism evidence="3 4">
    <name type="scientific">Candidatus Thiopontia autotrophica</name>
    <dbReference type="NCBI Taxonomy" id="2841688"/>
    <lineage>
        <taxon>Bacteria</taxon>
        <taxon>Pseudomonadati</taxon>
        <taxon>Pseudomonadota</taxon>
        <taxon>Gammaproteobacteria</taxon>
        <taxon>Candidatus Thiopontia</taxon>
    </lineage>
</organism>
<evidence type="ECO:0000259" key="2">
    <source>
        <dbReference type="Pfam" id="PF11127"/>
    </source>
</evidence>
<dbReference type="Gene3D" id="6.10.140.1340">
    <property type="match status" value="1"/>
</dbReference>
<keyword evidence="1" id="KW-0812">Transmembrane</keyword>
<dbReference type="Proteomes" id="UP000654401">
    <property type="component" value="Unassembled WGS sequence"/>
</dbReference>
<evidence type="ECO:0000256" key="1">
    <source>
        <dbReference type="SAM" id="Phobius"/>
    </source>
</evidence>
<feature type="domain" description="Inner membrane protein YgaP-like transmembrane" evidence="2">
    <location>
        <begin position="3"/>
        <end position="58"/>
    </location>
</feature>
<evidence type="ECO:0000313" key="4">
    <source>
        <dbReference type="Proteomes" id="UP000654401"/>
    </source>
</evidence>
<proteinExistence type="predicted"/>
<dbReference type="Pfam" id="PF11127">
    <property type="entry name" value="YgaP-like_TM"/>
    <property type="match status" value="1"/>
</dbReference>
<sequence length="75" mass="8407">MTREQILRILAGFFVLLSLFLDGTISTDPSWLWFTAFVGLNLFQSGFTGFCLPEKILSAMNIGKPCSWTEENPST</sequence>
<evidence type="ECO:0000313" key="3">
    <source>
        <dbReference type="EMBL" id="MBC8519749.1"/>
    </source>
</evidence>
<feature type="transmembrane region" description="Helical" evidence="1">
    <location>
        <begin position="7"/>
        <end position="25"/>
    </location>
</feature>
<accession>A0A8J6TND8</accession>
<gene>
    <name evidence="3" type="ORF">H8D24_04995</name>
</gene>
<feature type="transmembrane region" description="Helical" evidence="1">
    <location>
        <begin position="31"/>
        <end position="52"/>
    </location>
</feature>
<comment type="caution">
    <text evidence="3">The sequence shown here is derived from an EMBL/GenBank/DDBJ whole genome shotgun (WGS) entry which is preliminary data.</text>
</comment>
<dbReference type="AlphaFoldDB" id="A0A8J6TND8"/>
<protein>
    <submittedName>
        <fullName evidence="3">DUF2892 domain-containing protein</fullName>
    </submittedName>
</protein>
<name>A0A8J6TND8_9GAMM</name>